<dbReference type="EMBL" id="RBDY01000025">
    <property type="protein sequence ID" value="RKN16846.1"/>
    <property type="molecule type" value="Genomic_DNA"/>
</dbReference>
<evidence type="ECO:0000313" key="4">
    <source>
        <dbReference type="Proteomes" id="UP000268652"/>
    </source>
</evidence>
<evidence type="ECO:0000313" key="2">
    <source>
        <dbReference type="EMBL" id="RKN05339.1"/>
    </source>
</evidence>
<comment type="caution">
    <text evidence="2">The sequence shown here is derived from an EMBL/GenBank/DDBJ whole genome shotgun (WGS) entry which is preliminary data.</text>
</comment>
<evidence type="ECO:0000313" key="5">
    <source>
        <dbReference type="Proteomes" id="UP000275024"/>
    </source>
</evidence>
<evidence type="ECO:0000259" key="1">
    <source>
        <dbReference type="Pfam" id="PF01636"/>
    </source>
</evidence>
<dbReference type="AlphaFoldDB" id="A0A3A9VX54"/>
<gene>
    <name evidence="3" type="ORF">D7318_24670</name>
    <name evidence="2" type="ORF">D7319_25305</name>
</gene>
<dbReference type="InterPro" id="IPR002575">
    <property type="entry name" value="Aminoglycoside_PTrfase"/>
</dbReference>
<sequence length="271" mass="29373">MDSGGWGTHAVELAADHVVKRFSSGGGGRAGREWRALMLLAAYAPGLAPVPGTADLSAEEPTVVMSRLVGVPLRGSPLAAEQVRALADAVNELHTAVPADVLRQVPVRPGQQGDLIVQLKEWAVTVRPRVHGPVGRAMEDGLRWLAQSGLSSDDGSRVLPVFGPGDGNLANYLWDGSRVRVVDFEDSGRSDRAFELAEITEHVGSWVEHPLDVPAFLACFDLTAAEEARLRECRRLLALVWLFLLAFDQENVRNPPGTAERQADRLWQLLA</sequence>
<dbReference type="GO" id="GO:0016740">
    <property type="term" value="F:transferase activity"/>
    <property type="evidence" value="ECO:0007669"/>
    <property type="project" value="UniProtKB-KW"/>
</dbReference>
<reference evidence="4 5" key="1">
    <citation type="submission" date="2018-09" db="EMBL/GenBank/DDBJ databases">
        <title>Streptomyces sp. nov. DS1-2, an endophytic actinomycete isolated from roots of Dendrobium scabrilingue.</title>
        <authorList>
            <person name="Kuncharoen N."/>
            <person name="Kudo T."/>
            <person name="Ohkuma M."/>
            <person name="Yuki M."/>
            <person name="Tanasupawat S."/>
        </authorList>
    </citation>
    <scope>NUCLEOTIDE SEQUENCE [LARGE SCALE GENOMIC DNA]</scope>
    <source>
        <strain evidence="2 5">AZ1-7</strain>
        <strain evidence="3 4">DS1-2</strain>
    </source>
</reference>
<dbReference type="RefSeq" id="WP_120699399.1">
    <property type="nucleotide sequence ID" value="NZ_RBDX01000027.1"/>
</dbReference>
<keyword evidence="4" id="KW-1185">Reference proteome</keyword>
<keyword evidence="2" id="KW-0808">Transferase</keyword>
<dbReference type="OrthoDB" id="3383851at2"/>
<organism evidence="2 5">
    <name type="scientific">Streptomyces radicis</name>
    <dbReference type="NCBI Taxonomy" id="1750517"/>
    <lineage>
        <taxon>Bacteria</taxon>
        <taxon>Bacillati</taxon>
        <taxon>Actinomycetota</taxon>
        <taxon>Actinomycetes</taxon>
        <taxon>Kitasatosporales</taxon>
        <taxon>Streptomycetaceae</taxon>
        <taxon>Streptomyces</taxon>
    </lineage>
</organism>
<dbReference type="SUPFAM" id="SSF56112">
    <property type="entry name" value="Protein kinase-like (PK-like)"/>
    <property type="match status" value="1"/>
</dbReference>
<dbReference type="Proteomes" id="UP000275024">
    <property type="component" value="Unassembled WGS sequence"/>
</dbReference>
<accession>A0A3A9VX54</accession>
<dbReference type="EMBL" id="RBDX01000027">
    <property type="protein sequence ID" value="RKN05339.1"/>
    <property type="molecule type" value="Genomic_DNA"/>
</dbReference>
<dbReference type="Gene3D" id="3.90.1200.10">
    <property type="match status" value="1"/>
</dbReference>
<dbReference type="Proteomes" id="UP000268652">
    <property type="component" value="Unassembled WGS sequence"/>
</dbReference>
<feature type="domain" description="Aminoglycoside phosphotransferase" evidence="1">
    <location>
        <begin position="4"/>
        <end position="206"/>
    </location>
</feature>
<evidence type="ECO:0000313" key="3">
    <source>
        <dbReference type="EMBL" id="RKN16846.1"/>
    </source>
</evidence>
<protein>
    <submittedName>
        <fullName evidence="2">Aminoglycoside phosphotransferase family protein</fullName>
    </submittedName>
</protein>
<proteinExistence type="predicted"/>
<dbReference type="Pfam" id="PF01636">
    <property type="entry name" value="APH"/>
    <property type="match status" value="1"/>
</dbReference>
<dbReference type="InterPro" id="IPR011009">
    <property type="entry name" value="Kinase-like_dom_sf"/>
</dbReference>
<name>A0A3A9VX54_9ACTN</name>